<dbReference type="PROSITE" id="PS00061">
    <property type="entry name" value="ADH_SHORT"/>
    <property type="match status" value="1"/>
</dbReference>
<sequence length="269" mass="29645">MRNVISSGILLTVEIIILQLKILTDIILTVLRLFIPRGEKSVAGEKVLITGTGHGIGKELAKQYGALGAEIICVDVNPNGNKETLDELKNLGIKASAYECDVSKKENVDELFKKVKSEIGDVTILLIKAFLPGMIEKNHGHVVGLSSIAGLIGTQNLTAYCSSKFAVRGLMEAFCEELRIQGSNVKFTTIYPYMTDTGLCKKVKIRFPNIFNMNDPKYVAAEIIKTQRKGYREATVPTFMKILHDLGRTLPENSKINLIDFLDSGVLVE</sequence>
<dbReference type="PANTHER" id="PTHR24322:SF736">
    <property type="entry name" value="RETINOL DEHYDROGENASE 10"/>
    <property type="match status" value="1"/>
</dbReference>
<dbReference type="STRING" id="121224.E0W475"/>
<dbReference type="InterPro" id="IPR002347">
    <property type="entry name" value="SDR_fam"/>
</dbReference>
<dbReference type="SUPFAM" id="SSF51735">
    <property type="entry name" value="NAD(P)-binding Rossmann-fold domains"/>
    <property type="match status" value="1"/>
</dbReference>
<dbReference type="InParanoid" id="E0W475"/>
<reference evidence="3" key="1">
    <citation type="submission" date="2007-04" db="EMBL/GenBank/DDBJ databases">
        <title>Annotation of Pediculus humanus corporis strain USDA.</title>
        <authorList>
            <person name="Kirkness E."/>
            <person name="Hannick L."/>
            <person name="Hass B."/>
            <person name="Bruggner R."/>
            <person name="Lawson D."/>
            <person name="Bidwell S."/>
            <person name="Joardar V."/>
            <person name="Caler E."/>
            <person name="Walenz B."/>
            <person name="Inman J."/>
            <person name="Schobel S."/>
            <person name="Galinsky K."/>
            <person name="Amedeo P."/>
            <person name="Strausberg R."/>
        </authorList>
    </citation>
    <scope>NUCLEOTIDE SEQUENCE</scope>
    <source>
        <strain evidence="3">USDA</strain>
    </source>
</reference>
<keyword evidence="5" id="KW-1185">Reference proteome</keyword>
<dbReference type="InterPro" id="IPR020904">
    <property type="entry name" value="Sc_DH/Rdtase_CS"/>
</dbReference>
<proteinExistence type="inferred from homology"/>
<evidence type="ECO:0000313" key="3">
    <source>
        <dbReference type="EMBL" id="EEB20431.1"/>
    </source>
</evidence>
<dbReference type="HOGENOM" id="CLU_010194_2_5_1"/>
<dbReference type="eggNOG" id="KOG1201">
    <property type="taxonomic scope" value="Eukaryota"/>
</dbReference>
<evidence type="ECO:0000313" key="5">
    <source>
        <dbReference type="Proteomes" id="UP000009046"/>
    </source>
</evidence>
<evidence type="ECO:0000313" key="4">
    <source>
        <dbReference type="EnsemblMetazoa" id="PHUM616080-PA"/>
    </source>
</evidence>
<dbReference type="EnsemblMetazoa" id="PHUM616080-RA">
    <property type="protein sequence ID" value="PHUM616080-PA"/>
    <property type="gene ID" value="PHUM616080"/>
</dbReference>
<dbReference type="AlphaFoldDB" id="E0W475"/>
<dbReference type="VEuPathDB" id="VectorBase:PHUM616080"/>
<comment type="similarity">
    <text evidence="1">Belongs to the short-chain dehydrogenases/reductases (SDR) family.</text>
</comment>
<dbReference type="OMA" id="DIIRWIT"/>
<dbReference type="OrthoDB" id="5840532at2759"/>
<dbReference type="GO" id="GO:0005811">
    <property type="term" value="C:lipid droplet"/>
    <property type="evidence" value="ECO:0007669"/>
    <property type="project" value="TreeGrafter"/>
</dbReference>
<reference evidence="4" key="3">
    <citation type="submission" date="2020-05" db="UniProtKB">
        <authorList>
            <consortium name="EnsemblMetazoa"/>
        </authorList>
    </citation>
    <scope>IDENTIFICATION</scope>
    <source>
        <strain evidence="4">USDA</strain>
    </source>
</reference>
<dbReference type="RefSeq" id="XP_002433169.1">
    <property type="nucleotide sequence ID" value="XM_002433124.1"/>
</dbReference>
<reference evidence="3" key="2">
    <citation type="submission" date="2007-04" db="EMBL/GenBank/DDBJ databases">
        <title>The genome of the human body louse.</title>
        <authorList>
            <consortium name="The Human Body Louse Genome Consortium"/>
            <person name="Kirkness E."/>
            <person name="Walenz B."/>
            <person name="Hass B."/>
            <person name="Bruggner R."/>
            <person name="Strausberg R."/>
        </authorList>
    </citation>
    <scope>NUCLEOTIDE SEQUENCE</scope>
    <source>
        <strain evidence="3">USDA</strain>
    </source>
</reference>
<evidence type="ECO:0000256" key="1">
    <source>
        <dbReference type="ARBA" id="ARBA00006484"/>
    </source>
</evidence>
<dbReference type="CTD" id="8239830"/>
<dbReference type="Pfam" id="PF00106">
    <property type="entry name" value="adh_short"/>
    <property type="match status" value="1"/>
</dbReference>
<dbReference type="EMBL" id="AAZO01007532">
    <property type="status" value="NOT_ANNOTATED_CDS"/>
    <property type="molecule type" value="Genomic_DNA"/>
</dbReference>
<dbReference type="PRINTS" id="PR00081">
    <property type="entry name" value="GDHRDH"/>
</dbReference>
<protein>
    <submittedName>
        <fullName evidence="3 4">Gluconate 5-dehydrogenase, putative</fullName>
        <ecNumber evidence="3">1.1.1.5</ecNumber>
    </submittedName>
</protein>
<dbReference type="PANTHER" id="PTHR24322">
    <property type="entry name" value="PKSB"/>
    <property type="match status" value="1"/>
</dbReference>
<dbReference type="Gene3D" id="3.40.50.720">
    <property type="entry name" value="NAD(P)-binding Rossmann-like Domain"/>
    <property type="match status" value="2"/>
</dbReference>
<dbReference type="GeneID" id="8239830"/>
<dbReference type="EC" id="1.1.1.5" evidence="3"/>
<dbReference type="InterPro" id="IPR036291">
    <property type="entry name" value="NAD(P)-bd_dom_sf"/>
</dbReference>
<evidence type="ECO:0000256" key="2">
    <source>
        <dbReference type="ARBA" id="ARBA00023002"/>
    </source>
</evidence>
<keyword evidence="2 3" id="KW-0560">Oxidoreductase</keyword>
<gene>
    <name evidence="4" type="primary">8239830</name>
    <name evidence="3" type="ORF">Phum_PHUM616080</name>
</gene>
<dbReference type="KEGG" id="phu:Phum_PHUM616080"/>
<dbReference type="GO" id="GO:0016616">
    <property type="term" value="F:oxidoreductase activity, acting on the CH-OH group of donors, NAD or NADP as acceptor"/>
    <property type="evidence" value="ECO:0007669"/>
    <property type="project" value="TreeGrafter"/>
</dbReference>
<accession>E0W475</accession>
<name>E0W475_PEDHC</name>
<dbReference type="EMBL" id="DS235886">
    <property type="protein sequence ID" value="EEB20431.1"/>
    <property type="molecule type" value="Genomic_DNA"/>
</dbReference>
<organism>
    <name type="scientific">Pediculus humanus subsp. corporis</name>
    <name type="common">Body louse</name>
    <dbReference type="NCBI Taxonomy" id="121224"/>
    <lineage>
        <taxon>Eukaryota</taxon>
        <taxon>Metazoa</taxon>
        <taxon>Ecdysozoa</taxon>
        <taxon>Arthropoda</taxon>
        <taxon>Hexapoda</taxon>
        <taxon>Insecta</taxon>
        <taxon>Pterygota</taxon>
        <taxon>Neoptera</taxon>
        <taxon>Paraneoptera</taxon>
        <taxon>Psocodea</taxon>
        <taxon>Troctomorpha</taxon>
        <taxon>Phthiraptera</taxon>
        <taxon>Anoplura</taxon>
        <taxon>Pediculidae</taxon>
        <taxon>Pediculus</taxon>
    </lineage>
</organism>
<dbReference type="Proteomes" id="UP000009046">
    <property type="component" value="Unassembled WGS sequence"/>
</dbReference>